<dbReference type="InterPro" id="IPR036291">
    <property type="entry name" value="NAD(P)-bd_dom_sf"/>
</dbReference>
<keyword evidence="2" id="KW-1185">Reference proteome</keyword>
<proteinExistence type="predicted"/>
<dbReference type="OrthoDB" id="5296at2759"/>
<dbReference type="PRINTS" id="PR00081">
    <property type="entry name" value="GDHRDH"/>
</dbReference>
<reference evidence="1 2" key="2">
    <citation type="journal article" date="2021" name="Curr. Genet.">
        <title>Genetic response to nitrogen starvation in the aggressive Eucalyptus foliar pathogen Teratosphaeria destructans.</title>
        <authorList>
            <person name="Havenga M."/>
            <person name="Wingfield B.D."/>
            <person name="Wingfield M.J."/>
            <person name="Dreyer L.L."/>
            <person name="Roets F."/>
            <person name="Aylward J."/>
        </authorList>
    </citation>
    <scope>NUCLEOTIDE SEQUENCE [LARGE SCALE GENOMIC DNA]</scope>
    <source>
        <strain evidence="1">CMW44962</strain>
    </source>
</reference>
<dbReference type="InterPro" id="IPR052184">
    <property type="entry name" value="SDR_enzymes"/>
</dbReference>
<dbReference type="Pfam" id="PF00106">
    <property type="entry name" value="adh_short"/>
    <property type="match status" value="1"/>
</dbReference>
<dbReference type="PANTHER" id="PTHR45458:SF2">
    <property type="entry name" value="OXIDOREDUCTASE, SHORT CHAIN DEHYDROGENASE_REDUCTASE FAMILY SUPERFAMILY (AFU_ORTHOLOGUE AFUA_3G13450)"/>
    <property type="match status" value="1"/>
</dbReference>
<dbReference type="InterPro" id="IPR002347">
    <property type="entry name" value="SDR_fam"/>
</dbReference>
<sequence>MPNVLIVGATRGLGYELTQQYVRKGYTVFGTARSEPKNPDPKVHWITGVDVAEESAGQRIATGLNGQQQDLVIITAGYFPKESLEEPNWEAEVLTYKTSAIAPVFLTHHLHQAGLLRTATDGTTGSKLIIVSSESGSITLRHETEGGGLYAHHASKAASNMVAKLLALDLKDSGIAVVAVHPGFMRTDMTAGVGFDRFWDVGGAVTPDVAARSLVDWVERDLDMRKTGQYWAPRGAADIGTAEAVLGKKKEELPTLCSCLGEGWDVDLCVRCNYLWSV</sequence>
<dbReference type="Gene3D" id="3.40.50.720">
    <property type="entry name" value="NAD(P)-binding Rossmann-like Domain"/>
    <property type="match status" value="1"/>
</dbReference>
<gene>
    <name evidence="1" type="ORF">Tdes44962_MAKER05231</name>
</gene>
<evidence type="ECO:0000313" key="2">
    <source>
        <dbReference type="Proteomes" id="UP001138500"/>
    </source>
</evidence>
<dbReference type="GO" id="GO:0016616">
    <property type="term" value="F:oxidoreductase activity, acting on the CH-OH group of donors, NAD or NADP as acceptor"/>
    <property type="evidence" value="ECO:0007669"/>
    <property type="project" value="TreeGrafter"/>
</dbReference>
<name>A0A9W7VZ35_9PEZI</name>
<dbReference type="SUPFAM" id="SSF51735">
    <property type="entry name" value="NAD(P)-binding Rossmann-fold domains"/>
    <property type="match status" value="1"/>
</dbReference>
<dbReference type="EMBL" id="RIBY02002323">
    <property type="protein sequence ID" value="KAH9819393.1"/>
    <property type="molecule type" value="Genomic_DNA"/>
</dbReference>
<evidence type="ECO:0000313" key="1">
    <source>
        <dbReference type="EMBL" id="KAH9819393.1"/>
    </source>
</evidence>
<reference evidence="1 2" key="1">
    <citation type="journal article" date="2018" name="IMA Fungus">
        <title>IMA Genome-F 10: Nine draft genome sequences of Claviceps purpurea s.lat., including C. arundinis, C. humidiphila, and C. cf. spartinae, pseudomolecules for the pitch canker pathogen Fusarium circinatum, draft genome of Davidsoniella eucalypti, Grosmannia galeiformis, Quambalaria eucalypti, and Teratosphaeria destructans.</title>
        <authorList>
            <person name="Wingfield B.D."/>
            <person name="Liu M."/>
            <person name="Nguyen H.D."/>
            <person name="Lane F.A."/>
            <person name="Morgan S.W."/>
            <person name="De Vos L."/>
            <person name="Wilken P.M."/>
            <person name="Duong T.A."/>
            <person name="Aylward J."/>
            <person name="Coetzee M.P."/>
            <person name="Dadej K."/>
            <person name="De Beer Z.W."/>
            <person name="Findlay W."/>
            <person name="Havenga M."/>
            <person name="Kolarik M."/>
            <person name="Menzies J.G."/>
            <person name="Naidoo K."/>
            <person name="Pochopski O."/>
            <person name="Shoukouhi P."/>
            <person name="Santana Q.C."/>
            <person name="Seifert K.A."/>
            <person name="Soal N."/>
            <person name="Steenkamp E.T."/>
            <person name="Tatham C.T."/>
            <person name="van der Nest M.A."/>
            <person name="Wingfield M.J."/>
        </authorList>
    </citation>
    <scope>NUCLEOTIDE SEQUENCE [LARGE SCALE GENOMIC DNA]</scope>
    <source>
        <strain evidence="1">CMW44962</strain>
    </source>
</reference>
<dbReference type="Proteomes" id="UP001138500">
    <property type="component" value="Unassembled WGS sequence"/>
</dbReference>
<dbReference type="AlphaFoldDB" id="A0A9W7VZ35"/>
<comment type="caution">
    <text evidence="1">The sequence shown here is derived from an EMBL/GenBank/DDBJ whole genome shotgun (WGS) entry which is preliminary data.</text>
</comment>
<accession>A0A9W7VZ35</accession>
<organism evidence="1 2">
    <name type="scientific">Teratosphaeria destructans</name>
    <dbReference type="NCBI Taxonomy" id="418781"/>
    <lineage>
        <taxon>Eukaryota</taxon>
        <taxon>Fungi</taxon>
        <taxon>Dikarya</taxon>
        <taxon>Ascomycota</taxon>
        <taxon>Pezizomycotina</taxon>
        <taxon>Dothideomycetes</taxon>
        <taxon>Dothideomycetidae</taxon>
        <taxon>Mycosphaerellales</taxon>
        <taxon>Teratosphaeriaceae</taxon>
        <taxon>Teratosphaeria</taxon>
    </lineage>
</organism>
<dbReference type="PANTHER" id="PTHR45458">
    <property type="entry name" value="SHORT-CHAIN DEHYDROGENASE/REDUCTASE SDR"/>
    <property type="match status" value="1"/>
</dbReference>
<protein>
    <submittedName>
        <fullName evidence="1">NAD(P)-binding protein</fullName>
    </submittedName>
</protein>